<feature type="transmembrane region" description="Helical" evidence="6">
    <location>
        <begin position="284"/>
        <end position="308"/>
    </location>
</feature>
<dbReference type="InterPro" id="IPR001516">
    <property type="entry name" value="Proton_antipo_N"/>
</dbReference>
<proteinExistence type="predicted"/>
<dbReference type="PANTHER" id="PTHR42829:SF2">
    <property type="entry name" value="NADH-UBIQUINONE OXIDOREDUCTASE CHAIN 5"/>
    <property type="match status" value="1"/>
</dbReference>
<evidence type="ECO:0000259" key="7">
    <source>
        <dbReference type="Pfam" id="PF00361"/>
    </source>
</evidence>
<dbReference type="GO" id="GO:0008137">
    <property type="term" value="F:NADH dehydrogenase (ubiquinone) activity"/>
    <property type="evidence" value="ECO:0007669"/>
    <property type="project" value="InterPro"/>
</dbReference>
<evidence type="ECO:0000256" key="5">
    <source>
        <dbReference type="RuleBase" id="RU000320"/>
    </source>
</evidence>
<reference evidence="9" key="1">
    <citation type="submission" date="2020-01" db="EMBL/GenBank/DDBJ databases">
        <authorList>
            <person name="Meier V. D."/>
            <person name="Meier V D."/>
        </authorList>
    </citation>
    <scope>NUCLEOTIDE SEQUENCE</scope>
    <source>
        <strain evidence="9">HLG_WM_MAG_03</strain>
    </source>
</reference>
<feature type="transmembrane region" description="Helical" evidence="6">
    <location>
        <begin position="349"/>
        <end position="368"/>
    </location>
</feature>
<comment type="subcellular location">
    <subcellularLocation>
        <location evidence="1">Endomembrane system</location>
        <topology evidence="1">Multi-pass membrane protein</topology>
    </subcellularLocation>
    <subcellularLocation>
        <location evidence="5">Membrane</location>
        <topology evidence="5">Multi-pass membrane protein</topology>
    </subcellularLocation>
</comment>
<feature type="transmembrane region" description="Helical" evidence="6">
    <location>
        <begin position="620"/>
        <end position="640"/>
    </location>
</feature>
<gene>
    <name evidence="9" type="ORF">HELGO_WM16245</name>
</gene>
<name>A0A6S6T9H2_9BACT</name>
<dbReference type="GO" id="GO:0015990">
    <property type="term" value="P:electron transport coupled proton transport"/>
    <property type="evidence" value="ECO:0007669"/>
    <property type="project" value="TreeGrafter"/>
</dbReference>
<dbReference type="EC" id="1.6.5.3" evidence="9"/>
<keyword evidence="4 6" id="KW-0472">Membrane</keyword>
<feature type="transmembrane region" description="Helical" evidence="6">
    <location>
        <begin position="7"/>
        <end position="28"/>
    </location>
</feature>
<dbReference type="PRINTS" id="PR01435">
    <property type="entry name" value="NPOXDRDTASE5"/>
</dbReference>
<feature type="domain" description="NADH-Ubiquinone oxidoreductase (complex I) chain 5 N-terminal" evidence="8">
    <location>
        <begin position="71"/>
        <end position="121"/>
    </location>
</feature>
<evidence type="ECO:0000259" key="8">
    <source>
        <dbReference type="Pfam" id="PF00662"/>
    </source>
</evidence>
<dbReference type="InterPro" id="IPR003945">
    <property type="entry name" value="NU5C-like"/>
</dbReference>
<feature type="transmembrane region" description="Helical" evidence="6">
    <location>
        <begin position="120"/>
        <end position="137"/>
    </location>
</feature>
<dbReference type="EMBL" id="CACVAR010000208">
    <property type="protein sequence ID" value="CAA6811783.1"/>
    <property type="molecule type" value="Genomic_DNA"/>
</dbReference>
<keyword evidence="9" id="KW-0560">Oxidoreductase</keyword>
<feature type="transmembrane region" description="Helical" evidence="6">
    <location>
        <begin position="143"/>
        <end position="163"/>
    </location>
</feature>
<dbReference type="Gene3D" id="1.20.5.2700">
    <property type="match status" value="1"/>
</dbReference>
<sequence length="657" mass="72636">MDMNMESLVYIALFAPFVGSMFAGLLFGNAPRTHLTGIVASILIFVAFLASATLAYHVATVGPVHVKMMDWITIGDLSIPFGFLVDQISVTMMVVVTLVSTIVHIYATGYMDHDKSYNRFFSYLSAFVFAMMILVMSDNFAGLFIGWEGVGVCSWLLVGFWYHKKDRPFEENPSISPSWAANEAFIMNRVADLGMLVGIFLIYWNIGSLQYDVVFEAMPNLADGILVSIAIALFIGAMGKSAQFPLHTWLTDAMEGPTPVSALIHAATMVTAGVFLVIRSNPLYSLDAVSGVSMFIAILGTFVAFYAASMALIARDIKRIVALSTLSQLGYMFAAAGLGAYWIALFHLAAHAFFKALLFLGAGNVMHAMDDELDIFKMGGLKTAMKASYWYMGIASFALAGLPFMAGFYSKDAIIETAFNEGTFIIWGMLVITAGMTAFYSFRQVFFSFHGEKRYEPLGFHPHDMYKYVLIAMAPLAILAVSFGWLMGYYKEFIYGLNESVQYEMSDHTHHLAIYLAALVVVIAIGAIFLAWKKYGGEGDKAWKRDEAFEQSFIYKLLENQYYVPKFYDEFIVKPYTITSAKFWEIDKAMVDGSVDKIGRACLKIGDTTRGMQNGNLSSYLNWMGLGALILVLVAAFSTITTESIVECLRAVAGKGE</sequence>
<feature type="transmembrane region" description="Helical" evidence="6">
    <location>
        <begin position="260"/>
        <end position="278"/>
    </location>
</feature>
<keyword evidence="3 6" id="KW-1133">Transmembrane helix</keyword>
<keyword evidence="2 5" id="KW-0812">Transmembrane</keyword>
<dbReference type="Pfam" id="PF00361">
    <property type="entry name" value="Proton_antipo_M"/>
    <property type="match status" value="1"/>
</dbReference>
<dbReference type="GO" id="GO:0012505">
    <property type="term" value="C:endomembrane system"/>
    <property type="evidence" value="ECO:0007669"/>
    <property type="project" value="UniProtKB-SubCell"/>
</dbReference>
<dbReference type="InterPro" id="IPR018393">
    <property type="entry name" value="NADHpl_OxRdtase_5_subgr"/>
</dbReference>
<dbReference type="InterPro" id="IPR001750">
    <property type="entry name" value="ND/Mrp_TM"/>
</dbReference>
<dbReference type="PRINTS" id="PR01434">
    <property type="entry name" value="NADHDHGNASE5"/>
</dbReference>
<dbReference type="NCBIfam" id="TIGR01974">
    <property type="entry name" value="NDH_I_L"/>
    <property type="match status" value="1"/>
</dbReference>
<feature type="transmembrane region" description="Helical" evidence="6">
    <location>
        <begin position="468"/>
        <end position="490"/>
    </location>
</feature>
<accession>A0A6S6T9H2</accession>
<feature type="transmembrane region" description="Helical" evidence="6">
    <location>
        <begin position="184"/>
        <end position="206"/>
    </location>
</feature>
<evidence type="ECO:0000256" key="3">
    <source>
        <dbReference type="ARBA" id="ARBA00022989"/>
    </source>
</evidence>
<feature type="transmembrane region" description="Helical" evidence="6">
    <location>
        <begin position="320"/>
        <end position="343"/>
    </location>
</feature>
<feature type="domain" description="NADH:quinone oxidoreductase/Mrp antiporter transmembrane" evidence="7">
    <location>
        <begin position="137"/>
        <end position="437"/>
    </location>
</feature>
<feature type="transmembrane region" description="Helical" evidence="6">
    <location>
        <begin position="424"/>
        <end position="447"/>
    </location>
</feature>
<protein>
    <submittedName>
        <fullName evidence="9">NADH-ubiquinone oxidoreductase chain L (EC)</fullName>
        <ecNumber evidence="9">1.6.5.3</ecNumber>
    </submittedName>
</protein>
<dbReference type="NCBIfam" id="NF005141">
    <property type="entry name" value="PRK06590.1"/>
    <property type="match status" value="1"/>
</dbReference>
<evidence type="ECO:0000256" key="2">
    <source>
        <dbReference type="ARBA" id="ARBA00022692"/>
    </source>
</evidence>
<dbReference type="GO" id="GO:0016020">
    <property type="term" value="C:membrane"/>
    <property type="evidence" value="ECO:0007669"/>
    <property type="project" value="UniProtKB-SubCell"/>
</dbReference>
<keyword evidence="9" id="KW-0830">Ubiquinone</keyword>
<feature type="transmembrane region" description="Helical" evidence="6">
    <location>
        <begin position="389"/>
        <end position="409"/>
    </location>
</feature>
<feature type="transmembrane region" description="Helical" evidence="6">
    <location>
        <begin position="35"/>
        <end position="59"/>
    </location>
</feature>
<evidence type="ECO:0000313" key="9">
    <source>
        <dbReference type="EMBL" id="CAA6811783.1"/>
    </source>
</evidence>
<dbReference type="GO" id="GO:0042773">
    <property type="term" value="P:ATP synthesis coupled electron transport"/>
    <property type="evidence" value="ECO:0007669"/>
    <property type="project" value="InterPro"/>
</dbReference>
<feature type="transmembrane region" description="Helical" evidence="6">
    <location>
        <begin position="79"/>
        <end position="108"/>
    </location>
</feature>
<dbReference type="AlphaFoldDB" id="A0A6S6T9H2"/>
<organism evidence="9">
    <name type="scientific">uncultured Sulfurovum sp</name>
    <dbReference type="NCBI Taxonomy" id="269237"/>
    <lineage>
        <taxon>Bacteria</taxon>
        <taxon>Pseudomonadati</taxon>
        <taxon>Campylobacterota</taxon>
        <taxon>Epsilonproteobacteria</taxon>
        <taxon>Campylobacterales</taxon>
        <taxon>Sulfurovaceae</taxon>
        <taxon>Sulfurovum</taxon>
        <taxon>environmental samples</taxon>
    </lineage>
</organism>
<feature type="transmembrane region" description="Helical" evidence="6">
    <location>
        <begin position="218"/>
        <end position="239"/>
    </location>
</feature>
<evidence type="ECO:0000256" key="1">
    <source>
        <dbReference type="ARBA" id="ARBA00004127"/>
    </source>
</evidence>
<dbReference type="PANTHER" id="PTHR42829">
    <property type="entry name" value="NADH-UBIQUINONE OXIDOREDUCTASE CHAIN 5"/>
    <property type="match status" value="1"/>
</dbReference>
<evidence type="ECO:0000256" key="6">
    <source>
        <dbReference type="SAM" id="Phobius"/>
    </source>
</evidence>
<dbReference type="Pfam" id="PF00662">
    <property type="entry name" value="Proton_antipo_N"/>
    <property type="match status" value="1"/>
</dbReference>
<dbReference type="GO" id="GO:0003954">
    <property type="term" value="F:NADH dehydrogenase activity"/>
    <property type="evidence" value="ECO:0007669"/>
    <property type="project" value="TreeGrafter"/>
</dbReference>
<evidence type="ECO:0000256" key="4">
    <source>
        <dbReference type="ARBA" id="ARBA00023136"/>
    </source>
</evidence>
<feature type="transmembrane region" description="Helical" evidence="6">
    <location>
        <begin position="510"/>
        <end position="532"/>
    </location>
</feature>